<dbReference type="KEGG" id="mhe:MHC_02740"/>
<dbReference type="PANTHER" id="PTHR30408:SF12">
    <property type="entry name" value="TYPE I RESTRICTION ENZYME MJAVIII SPECIFICITY SUBUNIT"/>
    <property type="match status" value="1"/>
</dbReference>
<dbReference type="HOGENOM" id="CLU_021095_5_1_14"/>
<dbReference type="InterPro" id="IPR044946">
    <property type="entry name" value="Restrct_endonuc_typeI_TRD_sf"/>
</dbReference>
<keyword evidence="2" id="KW-0680">Restriction system</keyword>
<reference evidence="5 6" key="1">
    <citation type="journal article" date="2012" name="J. Bacteriol.">
        <title>Complete genome sequence of Mycoplasma haemocanis strain Illinois.</title>
        <authorList>
            <person name="do Nascimento N.C."/>
            <person name="Guimaraes A.M."/>
            <person name="Santos A.P."/>
            <person name="Sanmiguel P.J."/>
            <person name="Messick J.B."/>
        </authorList>
    </citation>
    <scope>NUCLEOTIDE SEQUENCE [LARGE SCALE GENOMIC DNA]</scope>
    <source>
        <strain evidence="5 6">Illinois</strain>
    </source>
</reference>
<dbReference type="GO" id="GO:0009307">
    <property type="term" value="P:DNA restriction-modification system"/>
    <property type="evidence" value="ECO:0007669"/>
    <property type="project" value="UniProtKB-KW"/>
</dbReference>
<dbReference type="Proteomes" id="UP000009135">
    <property type="component" value="Chromosome"/>
</dbReference>
<organism evidence="5 6">
    <name type="scientific">Mycoplasma haemocanis (strain Illinois)</name>
    <dbReference type="NCBI Taxonomy" id="1111676"/>
    <lineage>
        <taxon>Bacteria</taxon>
        <taxon>Bacillati</taxon>
        <taxon>Mycoplasmatota</taxon>
        <taxon>Mollicutes</taxon>
        <taxon>Mycoplasmataceae</taxon>
        <taxon>Mycoplasma</taxon>
    </lineage>
</organism>
<dbReference type="InterPro" id="IPR000055">
    <property type="entry name" value="Restrct_endonuc_typeI_TRD"/>
</dbReference>
<dbReference type="InterPro" id="IPR052021">
    <property type="entry name" value="Type-I_RS_S_subunit"/>
</dbReference>
<dbReference type="STRING" id="1111676.MHC_02740"/>
<dbReference type="REBASE" id="134955">
    <property type="entry name" value="S4.MhaIllORF2775P"/>
</dbReference>
<keyword evidence="6" id="KW-1185">Reference proteome</keyword>
<protein>
    <submittedName>
        <fullName evidence="5">Type I restriction enzyme specificity HsdS domain protein</fullName>
        <ecNumber evidence="5">3.1.21.3</ecNumber>
    </submittedName>
</protein>
<gene>
    <name evidence="5" type="ordered locus">MHC_02740</name>
</gene>
<keyword evidence="5" id="KW-0378">Hydrolase</keyword>
<dbReference type="EMBL" id="CP003199">
    <property type="protein sequence ID" value="AEW45410.1"/>
    <property type="molecule type" value="Genomic_DNA"/>
</dbReference>
<dbReference type="SUPFAM" id="SSF116734">
    <property type="entry name" value="DNA methylase specificity domain"/>
    <property type="match status" value="1"/>
</dbReference>
<name>H6N6Y8_MYCHN</name>
<dbReference type="OrthoDB" id="396674at2"/>
<dbReference type="Pfam" id="PF01420">
    <property type="entry name" value="Methylase_S"/>
    <property type="match status" value="1"/>
</dbReference>
<keyword evidence="3" id="KW-0238">DNA-binding</keyword>
<dbReference type="GO" id="GO:0009035">
    <property type="term" value="F:type I site-specific deoxyribonuclease activity"/>
    <property type="evidence" value="ECO:0007669"/>
    <property type="project" value="UniProtKB-EC"/>
</dbReference>
<dbReference type="Gene3D" id="3.90.220.20">
    <property type="entry name" value="DNA methylase specificity domains"/>
    <property type="match status" value="1"/>
</dbReference>
<feature type="domain" description="Type I restriction modification DNA specificity" evidence="4">
    <location>
        <begin position="4"/>
        <end position="171"/>
    </location>
</feature>
<dbReference type="PANTHER" id="PTHR30408">
    <property type="entry name" value="TYPE-1 RESTRICTION ENZYME ECOKI SPECIFICITY PROTEIN"/>
    <property type="match status" value="1"/>
</dbReference>
<sequence>MKNTFKEYRLGEICKIHKGLSFKSIHYLKSGTPVLKIGNIDGGKVIRGNLFYCDEKGHRVLDIHRVRYEDVVMTNLAPAGKVGINLTDIEFILGGEVFKFEPNPEILDRRYLYYFLMNSPSQIEQMLTSANVVRIHISSVEKFKILVPNLETQRSIVKKLDIFRELREELKMRKRQGAYYRDKIMGELQEYVSSK</sequence>
<dbReference type="AlphaFoldDB" id="H6N6Y8"/>
<dbReference type="EC" id="3.1.21.3" evidence="5"/>
<proteinExistence type="inferred from homology"/>
<evidence type="ECO:0000313" key="5">
    <source>
        <dbReference type="EMBL" id="AEW45410.1"/>
    </source>
</evidence>
<accession>H6N6Y8</accession>
<evidence type="ECO:0000313" key="6">
    <source>
        <dbReference type="Proteomes" id="UP000009135"/>
    </source>
</evidence>
<dbReference type="GO" id="GO:0003677">
    <property type="term" value="F:DNA binding"/>
    <property type="evidence" value="ECO:0007669"/>
    <property type="project" value="UniProtKB-KW"/>
</dbReference>
<evidence type="ECO:0000256" key="1">
    <source>
        <dbReference type="ARBA" id="ARBA00010923"/>
    </source>
</evidence>
<evidence type="ECO:0000259" key="4">
    <source>
        <dbReference type="Pfam" id="PF01420"/>
    </source>
</evidence>
<comment type="similarity">
    <text evidence="1">Belongs to the type-I restriction system S methylase family.</text>
</comment>
<evidence type="ECO:0000256" key="3">
    <source>
        <dbReference type="ARBA" id="ARBA00023125"/>
    </source>
</evidence>
<evidence type="ECO:0000256" key="2">
    <source>
        <dbReference type="ARBA" id="ARBA00022747"/>
    </source>
</evidence>